<dbReference type="PANTHER" id="PTHR18964">
    <property type="entry name" value="ROK (REPRESSOR, ORF, KINASE) FAMILY"/>
    <property type="match status" value="1"/>
</dbReference>
<sequence length="285" mass="32045">MTLCFDIGGTRIKYAIIDKLYNIEEVNTIQTPKNIYDFKNEIFSIIQKNKLERIGFCVAGIVDYMSKKILYSPNMLFLNDFSFKEFQKPNTHIEVENDANAACLNSYRKHKIPNMIHLTLGTGLGGGAIVNGKLLKSSISVFEVGHISATINGKRCGCNNRGCIEKYTGIENILNFAKKNDVDKPLEYIFSNYTQNKTYKRIVDRFAQYLGIVVADLINIFGSDLVVFSGGIANNFDAFIQTLKKTVQRRSFVYRIKPCEFAVDENPSFAGLLGVASIFNEGLYG</sequence>
<keyword evidence="2" id="KW-0808">Transferase</keyword>
<dbReference type="AlphaFoldDB" id="A0A1G6PLC6"/>
<name>A0A1G6PLC6_9BACT</name>
<dbReference type="Pfam" id="PF00480">
    <property type="entry name" value="ROK"/>
    <property type="match status" value="1"/>
</dbReference>
<dbReference type="Proteomes" id="UP000199411">
    <property type="component" value="Unassembled WGS sequence"/>
</dbReference>
<dbReference type="InterPro" id="IPR043129">
    <property type="entry name" value="ATPase_NBD"/>
</dbReference>
<dbReference type="SUPFAM" id="SSF53067">
    <property type="entry name" value="Actin-like ATPase domain"/>
    <property type="match status" value="1"/>
</dbReference>
<dbReference type="RefSeq" id="WP_092129200.1">
    <property type="nucleotide sequence ID" value="NZ_FMYU01000009.1"/>
</dbReference>
<evidence type="ECO:0000313" key="3">
    <source>
        <dbReference type="Proteomes" id="UP000199411"/>
    </source>
</evidence>
<accession>A0A1G6PLC6</accession>
<dbReference type="PANTHER" id="PTHR18964:SF149">
    <property type="entry name" value="BIFUNCTIONAL UDP-N-ACETYLGLUCOSAMINE 2-EPIMERASE_N-ACETYLMANNOSAMINE KINASE"/>
    <property type="match status" value="1"/>
</dbReference>
<evidence type="ECO:0000256" key="1">
    <source>
        <dbReference type="ARBA" id="ARBA00006479"/>
    </source>
</evidence>
<dbReference type="Gene3D" id="3.30.420.40">
    <property type="match status" value="2"/>
</dbReference>
<comment type="similarity">
    <text evidence="1">Belongs to the ROK (NagC/XylR) family.</text>
</comment>
<proteinExistence type="inferred from homology"/>
<dbReference type="GO" id="GO:0009384">
    <property type="term" value="F:N-acylmannosamine kinase activity"/>
    <property type="evidence" value="ECO:0007669"/>
    <property type="project" value="TreeGrafter"/>
</dbReference>
<dbReference type="GO" id="GO:0008761">
    <property type="term" value="F:UDP-N-acetylglucosamine 2-epimerase activity"/>
    <property type="evidence" value="ECO:0007669"/>
    <property type="project" value="TreeGrafter"/>
</dbReference>
<organism evidence="2 3">
    <name type="scientific">Desulfurella multipotens</name>
    <dbReference type="NCBI Taxonomy" id="79269"/>
    <lineage>
        <taxon>Bacteria</taxon>
        <taxon>Pseudomonadati</taxon>
        <taxon>Campylobacterota</taxon>
        <taxon>Desulfurellia</taxon>
        <taxon>Desulfurellales</taxon>
        <taxon>Desulfurellaceae</taxon>
        <taxon>Desulfurella</taxon>
    </lineage>
</organism>
<protein>
    <submittedName>
        <fullName evidence="2">Glucokinase</fullName>
    </submittedName>
</protein>
<dbReference type="InterPro" id="IPR000600">
    <property type="entry name" value="ROK"/>
</dbReference>
<dbReference type="OrthoDB" id="9810372at2"/>
<evidence type="ECO:0000313" key="2">
    <source>
        <dbReference type="EMBL" id="SDC80849.1"/>
    </source>
</evidence>
<dbReference type="EMBL" id="FMYU01000009">
    <property type="protein sequence ID" value="SDC80849.1"/>
    <property type="molecule type" value="Genomic_DNA"/>
</dbReference>
<gene>
    <name evidence="2" type="ORF">SAMN05660835_01405</name>
</gene>
<keyword evidence="2" id="KW-0418">Kinase</keyword>
<keyword evidence="3" id="KW-1185">Reference proteome</keyword>
<reference evidence="3" key="1">
    <citation type="submission" date="2016-10" db="EMBL/GenBank/DDBJ databases">
        <authorList>
            <person name="Varghese N."/>
            <person name="Submissions S."/>
        </authorList>
    </citation>
    <scope>NUCLEOTIDE SEQUENCE [LARGE SCALE GENOMIC DNA]</scope>
    <source>
        <strain evidence="3">DSM 8415</strain>
    </source>
</reference>